<dbReference type="KEGG" id="lamb:KBB96_13605"/>
<dbReference type="InterPro" id="IPR001387">
    <property type="entry name" value="Cro/C1-type_HTH"/>
</dbReference>
<evidence type="ECO:0000313" key="3">
    <source>
        <dbReference type="EMBL" id="QUE49900.1"/>
    </source>
</evidence>
<dbReference type="Gene3D" id="1.10.260.40">
    <property type="entry name" value="lambda repressor-like DNA-binding domains"/>
    <property type="match status" value="1"/>
</dbReference>
<name>A0A975G7U9_9BACT</name>
<proteinExistence type="predicted"/>
<accession>A0A975G7U9</accession>
<sequence length="84" mass="9106">MQLNTRAERLSELLRSELEARRVAAGLSKSELAAKAGLAVSFVSYLESGKRRPTVESLAKLAWVLGTTPSKILGTCESRLETDS</sequence>
<dbReference type="InterPro" id="IPR050807">
    <property type="entry name" value="TransReg_Diox_bact_type"/>
</dbReference>
<protein>
    <submittedName>
        <fullName evidence="3">Helix-turn-helix transcriptional regulator</fullName>
    </submittedName>
</protein>
<keyword evidence="1" id="KW-0238">DNA-binding</keyword>
<dbReference type="PANTHER" id="PTHR46797:SF1">
    <property type="entry name" value="METHYLPHOSPHONATE SYNTHASE"/>
    <property type="match status" value="1"/>
</dbReference>
<evidence type="ECO:0000259" key="2">
    <source>
        <dbReference type="PROSITE" id="PS50943"/>
    </source>
</evidence>
<dbReference type="Proteomes" id="UP000676169">
    <property type="component" value="Chromosome"/>
</dbReference>
<dbReference type="RefSeq" id="WP_211629989.1">
    <property type="nucleotide sequence ID" value="NZ_CP073100.1"/>
</dbReference>
<dbReference type="GO" id="GO:0005829">
    <property type="term" value="C:cytosol"/>
    <property type="evidence" value="ECO:0007669"/>
    <property type="project" value="TreeGrafter"/>
</dbReference>
<dbReference type="SUPFAM" id="SSF47413">
    <property type="entry name" value="lambda repressor-like DNA-binding domains"/>
    <property type="match status" value="1"/>
</dbReference>
<keyword evidence="4" id="KW-1185">Reference proteome</keyword>
<evidence type="ECO:0000256" key="1">
    <source>
        <dbReference type="ARBA" id="ARBA00023125"/>
    </source>
</evidence>
<dbReference type="PANTHER" id="PTHR46797">
    <property type="entry name" value="HTH-TYPE TRANSCRIPTIONAL REGULATOR"/>
    <property type="match status" value="1"/>
</dbReference>
<dbReference type="EMBL" id="CP073100">
    <property type="protein sequence ID" value="QUE49900.1"/>
    <property type="molecule type" value="Genomic_DNA"/>
</dbReference>
<dbReference type="AlphaFoldDB" id="A0A975G7U9"/>
<dbReference type="CDD" id="cd00093">
    <property type="entry name" value="HTH_XRE"/>
    <property type="match status" value="1"/>
</dbReference>
<evidence type="ECO:0000313" key="4">
    <source>
        <dbReference type="Proteomes" id="UP000676169"/>
    </source>
</evidence>
<dbReference type="Pfam" id="PF01381">
    <property type="entry name" value="HTH_3"/>
    <property type="match status" value="1"/>
</dbReference>
<dbReference type="InterPro" id="IPR010982">
    <property type="entry name" value="Lambda_DNA-bd_dom_sf"/>
</dbReference>
<reference evidence="3" key="1">
    <citation type="submission" date="2021-04" db="EMBL/GenBank/DDBJ databases">
        <title>Luteolibacter sp. 32A isolated from the skin of an Anderson's salamander (Ambystoma andersonii).</title>
        <authorList>
            <person name="Spergser J."/>
            <person name="Busse H.-J."/>
        </authorList>
    </citation>
    <scope>NUCLEOTIDE SEQUENCE</scope>
    <source>
        <strain evidence="3">32A</strain>
    </source>
</reference>
<gene>
    <name evidence="3" type="ORF">KBB96_13605</name>
</gene>
<organism evidence="3 4">
    <name type="scientific">Luteolibacter ambystomatis</name>
    <dbReference type="NCBI Taxonomy" id="2824561"/>
    <lineage>
        <taxon>Bacteria</taxon>
        <taxon>Pseudomonadati</taxon>
        <taxon>Verrucomicrobiota</taxon>
        <taxon>Verrucomicrobiia</taxon>
        <taxon>Verrucomicrobiales</taxon>
        <taxon>Verrucomicrobiaceae</taxon>
        <taxon>Luteolibacter</taxon>
    </lineage>
</organism>
<dbReference type="PROSITE" id="PS50943">
    <property type="entry name" value="HTH_CROC1"/>
    <property type="match status" value="1"/>
</dbReference>
<dbReference type="GO" id="GO:0003677">
    <property type="term" value="F:DNA binding"/>
    <property type="evidence" value="ECO:0007669"/>
    <property type="project" value="UniProtKB-KW"/>
</dbReference>
<feature type="domain" description="HTH cro/C1-type" evidence="2">
    <location>
        <begin position="18"/>
        <end position="72"/>
    </location>
</feature>
<dbReference type="GO" id="GO:0003700">
    <property type="term" value="F:DNA-binding transcription factor activity"/>
    <property type="evidence" value="ECO:0007669"/>
    <property type="project" value="TreeGrafter"/>
</dbReference>
<dbReference type="SMART" id="SM00530">
    <property type="entry name" value="HTH_XRE"/>
    <property type="match status" value="1"/>
</dbReference>